<dbReference type="KEGG" id="gak:X907_1450"/>
<keyword evidence="8" id="KW-0677">Repeat</keyword>
<keyword evidence="10" id="KW-1133">Transmembrane helix</keyword>
<accession>A0A3T0E979</accession>
<evidence type="ECO:0000259" key="14">
    <source>
        <dbReference type="PROSITE" id="PS52015"/>
    </source>
</evidence>
<dbReference type="Gene3D" id="3.30.1150.10">
    <property type="match status" value="1"/>
</dbReference>
<evidence type="ECO:0000313" key="16">
    <source>
        <dbReference type="Proteomes" id="UP000286954"/>
    </source>
</evidence>
<dbReference type="OrthoDB" id="7630804at2"/>
<dbReference type="NCBIfam" id="TIGR01352">
    <property type="entry name" value="tonB_Cterm"/>
    <property type="match status" value="1"/>
</dbReference>
<dbReference type="InterPro" id="IPR037682">
    <property type="entry name" value="TonB_C"/>
</dbReference>
<dbReference type="EMBL" id="CP018911">
    <property type="protein sequence ID" value="AZU03983.1"/>
    <property type="molecule type" value="Genomic_DNA"/>
</dbReference>
<dbReference type="InterPro" id="IPR003538">
    <property type="entry name" value="TonB"/>
</dbReference>
<dbReference type="PANTHER" id="PTHR33446:SF8">
    <property type="entry name" value="PROTEIN TONB"/>
    <property type="match status" value="1"/>
</dbReference>
<dbReference type="PRINTS" id="PR01374">
    <property type="entry name" value="TONBPROTEIN"/>
</dbReference>
<dbReference type="SUPFAM" id="SSF74653">
    <property type="entry name" value="TolA/TonB C-terminal domain"/>
    <property type="match status" value="1"/>
</dbReference>
<dbReference type="GO" id="GO:0055085">
    <property type="term" value="P:transmembrane transport"/>
    <property type="evidence" value="ECO:0007669"/>
    <property type="project" value="InterPro"/>
</dbReference>
<feature type="domain" description="TonB C-terminal" evidence="14">
    <location>
        <begin position="277"/>
        <end position="369"/>
    </location>
</feature>
<reference evidence="15 16" key="1">
    <citation type="submission" date="2016-12" db="EMBL/GenBank/DDBJ databases">
        <title>The genome of dimorphic prosthecate Glycocaulis alkaliphilus 6b-8t, isolated from crude oil dictates its adaptability in petroleum environments.</title>
        <authorList>
            <person name="Wu X.-L."/>
            <person name="Geng S."/>
        </authorList>
    </citation>
    <scope>NUCLEOTIDE SEQUENCE [LARGE SCALE GENOMIC DNA]</scope>
    <source>
        <strain evidence="15 16">6B-8</strain>
    </source>
</reference>
<evidence type="ECO:0000256" key="4">
    <source>
        <dbReference type="ARBA" id="ARBA00022448"/>
    </source>
</evidence>
<keyword evidence="6 13" id="KW-0997">Cell inner membrane</keyword>
<comment type="similarity">
    <text evidence="2 13">Belongs to the TonB family.</text>
</comment>
<comment type="subcellular location">
    <subcellularLocation>
        <location evidence="1 13">Cell inner membrane</location>
        <topology evidence="1 13">Single-pass membrane protein</topology>
        <orientation evidence="1 13">Periplasmic side</orientation>
    </subcellularLocation>
</comment>
<dbReference type="GO" id="GO:0098797">
    <property type="term" value="C:plasma membrane protein complex"/>
    <property type="evidence" value="ECO:0007669"/>
    <property type="project" value="TreeGrafter"/>
</dbReference>
<evidence type="ECO:0000256" key="1">
    <source>
        <dbReference type="ARBA" id="ARBA00004383"/>
    </source>
</evidence>
<keyword evidence="9 13" id="KW-0653">Protein transport</keyword>
<keyword evidence="4 13" id="KW-0813">Transport</keyword>
<evidence type="ECO:0000313" key="15">
    <source>
        <dbReference type="EMBL" id="AZU03983.1"/>
    </source>
</evidence>
<evidence type="ECO:0000256" key="7">
    <source>
        <dbReference type="ARBA" id="ARBA00022692"/>
    </source>
</evidence>
<comment type="subunit">
    <text evidence="12">Homodimer. Forms a complex with the accessory proteins ExbB and ExbD.</text>
</comment>
<evidence type="ECO:0000256" key="9">
    <source>
        <dbReference type="ARBA" id="ARBA00022927"/>
    </source>
</evidence>
<evidence type="ECO:0000256" key="13">
    <source>
        <dbReference type="RuleBase" id="RU362123"/>
    </source>
</evidence>
<dbReference type="RefSeq" id="WP_127566629.1">
    <property type="nucleotide sequence ID" value="NZ_BMFB01000003.1"/>
</dbReference>
<protein>
    <recommendedName>
        <fullName evidence="3 13">Protein TonB</fullName>
    </recommendedName>
</protein>
<dbReference type="InterPro" id="IPR051045">
    <property type="entry name" value="TonB-dependent_transducer"/>
</dbReference>
<evidence type="ECO:0000256" key="12">
    <source>
        <dbReference type="ARBA" id="ARBA00025849"/>
    </source>
</evidence>
<keyword evidence="11" id="KW-0472">Membrane</keyword>
<comment type="function">
    <text evidence="13">Interacts with outer membrane receptor proteins that carry out high-affinity binding and energy dependent uptake into the periplasmic space of specific substrates. It could act to transduce energy from the cytoplasmic membrane to specific energy-requiring processes in the outer membrane, resulting in the release into the periplasm of ligands bound by these outer membrane proteins.</text>
</comment>
<organism evidence="15 16">
    <name type="scientific">Glycocaulis alkaliphilus</name>
    <dbReference type="NCBI Taxonomy" id="1434191"/>
    <lineage>
        <taxon>Bacteria</taxon>
        <taxon>Pseudomonadati</taxon>
        <taxon>Pseudomonadota</taxon>
        <taxon>Alphaproteobacteria</taxon>
        <taxon>Maricaulales</taxon>
        <taxon>Maricaulaceae</taxon>
        <taxon>Glycocaulis</taxon>
    </lineage>
</organism>
<dbReference type="GO" id="GO:0030288">
    <property type="term" value="C:outer membrane-bounded periplasmic space"/>
    <property type="evidence" value="ECO:0007669"/>
    <property type="project" value="InterPro"/>
</dbReference>
<proteinExistence type="inferred from homology"/>
<evidence type="ECO:0000256" key="3">
    <source>
        <dbReference type="ARBA" id="ARBA00022362"/>
    </source>
</evidence>
<keyword evidence="5 13" id="KW-1003">Cell membrane</keyword>
<dbReference type="InterPro" id="IPR006260">
    <property type="entry name" value="TonB/TolA_C"/>
</dbReference>
<gene>
    <name evidence="15" type="ORF">X907_1450</name>
</gene>
<dbReference type="InterPro" id="IPR011990">
    <property type="entry name" value="TPR-like_helical_dom_sf"/>
</dbReference>
<evidence type="ECO:0000256" key="8">
    <source>
        <dbReference type="ARBA" id="ARBA00022737"/>
    </source>
</evidence>
<dbReference type="AlphaFoldDB" id="A0A3T0E979"/>
<keyword evidence="13" id="KW-0735">Signal-anchor</keyword>
<sequence length="369" mass="40203">MQKIIIAALAALCVSAGGYAIPPGVLAAFDAYMDAVEANDLVGAVPHAEAAWQAASRGGVDTETLAVLAENRAEIYVLTGDHARAGAAWQDLAGVLEQDNAEAEERARAYVSAAVQYALARDLPAAITAADAAIVLYPQDAVSNRLFLALRVKAVSEWAQGQLGPAGVAADRAMRVREQIGASVDSTTMTTAMIAAVHHILGRNRVDAAFYISIASDLAAVLPADDENRLMLWGWSSFLRSLLSDTEREALYERRFNSALLDFDDPGRQERERAQEEGVEDARPLRRDHPRYPQQMLERGVNGVAVVMFDVTEEGRPENVRVAMSIPHADFGREAVRAVQRWRYTPRTENGVAVRREGVVTSFDYQISQ</sequence>
<dbReference type="PROSITE" id="PS52015">
    <property type="entry name" value="TONB_CTD"/>
    <property type="match status" value="1"/>
</dbReference>
<dbReference type="GO" id="GO:0015891">
    <property type="term" value="P:siderophore transport"/>
    <property type="evidence" value="ECO:0007669"/>
    <property type="project" value="InterPro"/>
</dbReference>
<dbReference type="GO" id="GO:0031992">
    <property type="term" value="F:energy transducer activity"/>
    <property type="evidence" value="ECO:0007669"/>
    <property type="project" value="InterPro"/>
</dbReference>
<dbReference type="PANTHER" id="PTHR33446">
    <property type="entry name" value="PROTEIN TONB-RELATED"/>
    <property type="match status" value="1"/>
</dbReference>
<evidence type="ECO:0000256" key="6">
    <source>
        <dbReference type="ARBA" id="ARBA00022519"/>
    </source>
</evidence>
<dbReference type="Proteomes" id="UP000286954">
    <property type="component" value="Chromosome"/>
</dbReference>
<evidence type="ECO:0000256" key="5">
    <source>
        <dbReference type="ARBA" id="ARBA00022475"/>
    </source>
</evidence>
<dbReference type="SUPFAM" id="SSF48452">
    <property type="entry name" value="TPR-like"/>
    <property type="match status" value="1"/>
</dbReference>
<keyword evidence="7" id="KW-0812">Transmembrane</keyword>
<evidence type="ECO:0000256" key="11">
    <source>
        <dbReference type="ARBA" id="ARBA00023136"/>
    </source>
</evidence>
<name>A0A3T0E979_9PROT</name>
<dbReference type="Pfam" id="PF03544">
    <property type="entry name" value="TonB_C"/>
    <property type="match status" value="1"/>
</dbReference>
<keyword evidence="16" id="KW-1185">Reference proteome</keyword>
<evidence type="ECO:0000256" key="2">
    <source>
        <dbReference type="ARBA" id="ARBA00006555"/>
    </source>
</evidence>
<evidence type="ECO:0000256" key="10">
    <source>
        <dbReference type="ARBA" id="ARBA00022989"/>
    </source>
</evidence>
<dbReference type="GO" id="GO:0015031">
    <property type="term" value="P:protein transport"/>
    <property type="evidence" value="ECO:0007669"/>
    <property type="project" value="UniProtKB-UniRule"/>
</dbReference>